<proteinExistence type="inferred from homology"/>
<keyword evidence="14" id="KW-0418">Kinase</keyword>
<evidence type="ECO:0000256" key="5">
    <source>
        <dbReference type="ARBA" id="ARBA00007837"/>
    </source>
</evidence>
<feature type="domain" description="Phosphotransferase system enzyme I N-terminal" evidence="19">
    <location>
        <begin position="8"/>
        <end position="122"/>
    </location>
</feature>
<dbReference type="PANTHER" id="PTHR46244:SF3">
    <property type="entry name" value="PHOSPHOENOLPYRUVATE-PROTEIN PHOSPHOTRANSFERASE"/>
    <property type="match status" value="1"/>
</dbReference>
<gene>
    <name evidence="20" type="primary">ptsP</name>
    <name evidence="20" type="ORF">CVV64_20205</name>
</gene>
<dbReference type="SUPFAM" id="SSF51621">
    <property type="entry name" value="Phosphoenolpyruvate/pyruvate domain"/>
    <property type="match status" value="1"/>
</dbReference>
<sequence length="591" mass="65622">MPQMEIFQGRAVASGIAIGKICVYSAEGEGDVPHYSIDSDSVAFEKQRAGNAILRARDVMLAMVERASGSLEPHLAEIFHMHYAVLEEKWVLESVEAYIDEHLVNAEHAVVDVFQTFIDKYSSQIGHFADFAQDLNDIRDRILECFEDSSSSGFACPTGASSPVIIAAHALVPSLVLNVNPENVLAFVSMEGGVTTHATILARSLGVPIIFGIPVARYLHCGDQVIVDGSLGRVFVNPSTDVSSYYEEKARSLAAVRIKCESFANEPIITPSGRDLSLKINISFPEELVLAENVPHQGIGLLRTEFMMFHRDSPPSEHEIASQLRDVMNQVECDIDGNHRPVTVRTLDISSDKLPPYMELPHQINPDLGIRGARAVEYFPEIYHAQFKAFWRVNEPGRFRVLFPMVSDLADLMVFRSALDRAAAELESEGVEFHRQMTQGIMIETPSAALMIDQLLEYVDFVNIGSNDLNQYTLASTRGDAATEGRYHIFHPSIAKLIEMVARAGQSNSKEVCLCGEISYFEEFYPLILALGIESVSISVSKLKDIKCYLHGLDVMDEKGVESMLRKFYCLSLKDEVDGFFKAFYSNTLSA</sequence>
<keyword evidence="20" id="KW-0670">Pyruvate</keyword>
<dbReference type="GO" id="GO:0005737">
    <property type="term" value="C:cytoplasm"/>
    <property type="evidence" value="ECO:0007669"/>
    <property type="project" value="UniProtKB-SubCell"/>
</dbReference>
<reference evidence="20 21" key="1">
    <citation type="journal article" date="2017" name="ISME J.">
        <title>Potential for microbial H2 and metal transformations associated with novel bacteria and archaea in deep terrestrial subsurface sediments.</title>
        <authorList>
            <person name="Hernsdorf A.W."/>
            <person name="Amano Y."/>
            <person name="Miyakawa K."/>
            <person name="Ise K."/>
            <person name="Suzuki Y."/>
            <person name="Anantharaman K."/>
            <person name="Probst A."/>
            <person name="Burstein D."/>
            <person name="Thomas B.C."/>
            <person name="Banfield J.F."/>
        </authorList>
    </citation>
    <scope>NUCLEOTIDE SEQUENCE [LARGE SCALE GENOMIC DNA]</scope>
    <source>
        <strain evidence="20">HGW-Wallbacteria-1</strain>
    </source>
</reference>
<feature type="domain" description="PEP-utilising enzyme mobile" evidence="17">
    <location>
        <begin position="162"/>
        <end position="232"/>
    </location>
</feature>
<organism evidence="20 21">
    <name type="scientific">Candidatus Wallbacteria bacterium HGW-Wallbacteria-1</name>
    <dbReference type="NCBI Taxonomy" id="2013854"/>
    <lineage>
        <taxon>Bacteria</taxon>
        <taxon>Candidatus Walliibacteriota</taxon>
    </lineage>
</organism>
<evidence type="ECO:0000256" key="1">
    <source>
        <dbReference type="ARBA" id="ARBA00000683"/>
    </source>
</evidence>
<feature type="domain" description="PEP-utilising enzyme C-terminal" evidence="18">
    <location>
        <begin position="262"/>
        <end position="551"/>
    </location>
</feature>
<evidence type="ECO:0000256" key="14">
    <source>
        <dbReference type="ARBA" id="ARBA00022777"/>
    </source>
</evidence>
<evidence type="ECO:0000256" key="8">
    <source>
        <dbReference type="ARBA" id="ARBA00022448"/>
    </source>
</evidence>
<evidence type="ECO:0000256" key="16">
    <source>
        <dbReference type="ARBA" id="ARBA00033235"/>
    </source>
</evidence>
<evidence type="ECO:0000256" key="3">
    <source>
        <dbReference type="ARBA" id="ARBA00002728"/>
    </source>
</evidence>
<dbReference type="InterPro" id="IPR008731">
    <property type="entry name" value="PTS_EIN"/>
</dbReference>
<evidence type="ECO:0000256" key="9">
    <source>
        <dbReference type="ARBA" id="ARBA00022490"/>
    </source>
</evidence>
<keyword evidence="10" id="KW-0762">Sugar transport</keyword>
<dbReference type="InterPro" id="IPR008279">
    <property type="entry name" value="PEP-util_enz_mobile_dom"/>
</dbReference>
<dbReference type="InterPro" id="IPR040442">
    <property type="entry name" value="Pyrv_kinase-like_dom_sf"/>
</dbReference>
<evidence type="ECO:0000259" key="19">
    <source>
        <dbReference type="Pfam" id="PF05524"/>
    </source>
</evidence>
<dbReference type="Pfam" id="PF05524">
    <property type="entry name" value="PEP-utilisers_N"/>
    <property type="match status" value="1"/>
</dbReference>
<evidence type="ECO:0000256" key="2">
    <source>
        <dbReference type="ARBA" id="ARBA00001946"/>
    </source>
</evidence>
<name>A0A2N1PIG2_9BACT</name>
<comment type="cofactor">
    <cofactor evidence="2">
        <name>Mg(2+)</name>
        <dbReference type="ChEBI" id="CHEBI:18420"/>
    </cofactor>
</comment>
<dbReference type="InterPro" id="IPR015813">
    <property type="entry name" value="Pyrv/PenolPyrv_kinase-like_dom"/>
</dbReference>
<evidence type="ECO:0000256" key="13">
    <source>
        <dbReference type="ARBA" id="ARBA00022723"/>
    </source>
</evidence>
<dbReference type="GO" id="GO:0016301">
    <property type="term" value="F:kinase activity"/>
    <property type="evidence" value="ECO:0007669"/>
    <property type="project" value="UniProtKB-KW"/>
</dbReference>
<dbReference type="PRINTS" id="PR01736">
    <property type="entry name" value="PHPHTRNFRASE"/>
</dbReference>
<dbReference type="Pfam" id="PF00391">
    <property type="entry name" value="PEP-utilizers"/>
    <property type="match status" value="1"/>
</dbReference>
<evidence type="ECO:0000313" key="21">
    <source>
        <dbReference type="Proteomes" id="UP000233256"/>
    </source>
</evidence>
<dbReference type="PROSITE" id="PS00370">
    <property type="entry name" value="PEP_ENZYMES_PHOS_SITE"/>
    <property type="match status" value="1"/>
</dbReference>
<evidence type="ECO:0000313" key="20">
    <source>
        <dbReference type="EMBL" id="PKK88131.1"/>
    </source>
</evidence>
<dbReference type="Pfam" id="PF02896">
    <property type="entry name" value="PEP-utilizers_C"/>
    <property type="match status" value="1"/>
</dbReference>
<dbReference type="Gene3D" id="3.20.20.60">
    <property type="entry name" value="Phosphoenolpyruvate-binding domains"/>
    <property type="match status" value="1"/>
</dbReference>
<dbReference type="EC" id="2.7.3.9" evidence="6"/>
<evidence type="ECO:0000256" key="7">
    <source>
        <dbReference type="ARBA" id="ARBA00016544"/>
    </source>
</evidence>
<dbReference type="AlphaFoldDB" id="A0A2N1PIG2"/>
<comment type="subcellular location">
    <subcellularLocation>
        <location evidence="4">Cytoplasm</location>
    </subcellularLocation>
</comment>
<evidence type="ECO:0000256" key="6">
    <source>
        <dbReference type="ARBA" id="ARBA00012232"/>
    </source>
</evidence>
<accession>A0A2N1PIG2</accession>
<keyword evidence="9" id="KW-0963">Cytoplasm</keyword>
<dbReference type="SUPFAM" id="SSF52009">
    <property type="entry name" value="Phosphohistidine domain"/>
    <property type="match status" value="1"/>
</dbReference>
<evidence type="ECO:0000256" key="15">
    <source>
        <dbReference type="ARBA" id="ARBA00022842"/>
    </source>
</evidence>
<dbReference type="GO" id="GO:0046872">
    <property type="term" value="F:metal ion binding"/>
    <property type="evidence" value="ECO:0007669"/>
    <property type="project" value="UniProtKB-KW"/>
</dbReference>
<dbReference type="Gene3D" id="3.50.30.10">
    <property type="entry name" value="Phosphohistidine domain"/>
    <property type="match status" value="1"/>
</dbReference>
<dbReference type="Proteomes" id="UP000233256">
    <property type="component" value="Unassembled WGS sequence"/>
</dbReference>
<dbReference type="InterPro" id="IPR006318">
    <property type="entry name" value="PTS_EI-like"/>
</dbReference>
<dbReference type="InterPro" id="IPR036637">
    <property type="entry name" value="Phosphohistidine_dom_sf"/>
</dbReference>
<evidence type="ECO:0000256" key="11">
    <source>
        <dbReference type="ARBA" id="ARBA00022679"/>
    </source>
</evidence>
<evidence type="ECO:0000256" key="10">
    <source>
        <dbReference type="ARBA" id="ARBA00022597"/>
    </source>
</evidence>
<comment type="catalytic activity">
    <reaction evidence="1">
        <text>L-histidyl-[protein] + phosphoenolpyruvate = N(pros)-phospho-L-histidyl-[protein] + pyruvate</text>
        <dbReference type="Rhea" id="RHEA:23880"/>
        <dbReference type="Rhea" id="RHEA-COMP:9745"/>
        <dbReference type="Rhea" id="RHEA-COMP:9746"/>
        <dbReference type="ChEBI" id="CHEBI:15361"/>
        <dbReference type="ChEBI" id="CHEBI:29979"/>
        <dbReference type="ChEBI" id="CHEBI:58702"/>
        <dbReference type="ChEBI" id="CHEBI:64837"/>
        <dbReference type="EC" id="2.7.3.9"/>
    </reaction>
</comment>
<dbReference type="InterPro" id="IPR036618">
    <property type="entry name" value="PtsI_HPr-bd_sf"/>
</dbReference>
<comment type="similarity">
    <text evidence="5">Belongs to the PEP-utilizing enzyme family.</text>
</comment>
<dbReference type="Gene3D" id="1.10.274.10">
    <property type="entry name" value="PtsI, HPr-binding domain"/>
    <property type="match status" value="1"/>
</dbReference>
<dbReference type="InterPro" id="IPR000121">
    <property type="entry name" value="PEP_util_C"/>
</dbReference>
<dbReference type="InterPro" id="IPR018274">
    <property type="entry name" value="PEP_util_AS"/>
</dbReference>
<keyword evidence="13" id="KW-0479">Metal-binding</keyword>
<comment type="caution">
    <text evidence="20">The sequence shown here is derived from an EMBL/GenBank/DDBJ whole genome shotgun (WGS) entry which is preliminary data.</text>
</comment>
<dbReference type="GO" id="GO:0008965">
    <property type="term" value="F:phosphoenolpyruvate-protein phosphotransferase activity"/>
    <property type="evidence" value="ECO:0007669"/>
    <property type="project" value="UniProtKB-EC"/>
</dbReference>
<keyword evidence="8" id="KW-0813">Transport</keyword>
<keyword evidence="11 20" id="KW-0808">Transferase</keyword>
<evidence type="ECO:0000256" key="4">
    <source>
        <dbReference type="ARBA" id="ARBA00004496"/>
    </source>
</evidence>
<keyword evidence="15" id="KW-0460">Magnesium</keyword>
<evidence type="ECO:0000259" key="17">
    <source>
        <dbReference type="Pfam" id="PF00391"/>
    </source>
</evidence>
<dbReference type="SUPFAM" id="SSF47831">
    <property type="entry name" value="Enzyme I of the PEP:sugar phosphotransferase system HPr-binding (sub)domain"/>
    <property type="match status" value="1"/>
</dbReference>
<evidence type="ECO:0000259" key="18">
    <source>
        <dbReference type="Pfam" id="PF02896"/>
    </source>
</evidence>
<keyword evidence="12" id="KW-0598">Phosphotransferase system</keyword>
<dbReference type="PANTHER" id="PTHR46244">
    <property type="entry name" value="PHOSPHOENOLPYRUVATE-PROTEIN PHOSPHOTRANSFERASE"/>
    <property type="match status" value="1"/>
</dbReference>
<dbReference type="GO" id="GO:0009401">
    <property type="term" value="P:phosphoenolpyruvate-dependent sugar phosphotransferase system"/>
    <property type="evidence" value="ECO:0007669"/>
    <property type="project" value="UniProtKB-KW"/>
</dbReference>
<dbReference type="EMBL" id="PGXC01000064">
    <property type="protein sequence ID" value="PKK88131.1"/>
    <property type="molecule type" value="Genomic_DNA"/>
</dbReference>
<dbReference type="InterPro" id="IPR050499">
    <property type="entry name" value="PEP-utilizing_PTS_enzyme"/>
</dbReference>
<evidence type="ECO:0000256" key="12">
    <source>
        <dbReference type="ARBA" id="ARBA00022683"/>
    </source>
</evidence>
<dbReference type="NCBIfam" id="TIGR01417">
    <property type="entry name" value="PTS_I_fam"/>
    <property type="match status" value="1"/>
</dbReference>
<comment type="function">
    <text evidence="3">General (non sugar-specific) component of the phosphoenolpyruvate-dependent sugar phosphotransferase system (sugar PTS). This major carbohydrate active-transport system catalyzes the phosphorylation of incoming sugar substrates concomitantly with their translocation across the cell membrane. Enzyme I transfers the phosphoryl group from phosphoenolpyruvate (PEP) to the phosphoryl carrier protein (HPr).</text>
</comment>
<protein>
    <recommendedName>
        <fullName evidence="7">Phosphoenolpyruvate-protein phosphotransferase</fullName>
        <ecNumber evidence="6">2.7.3.9</ecNumber>
    </recommendedName>
    <alternativeName>
        <fullName evidence="16">Phosphotransferase system, enzyme I</fullName>
    </alternativeName>
</protein>